<protein>
    <submittedName>
        <fullName evidence="1">Uncharacterized protein</fullName>
    </submittedName>
</protein>
<reference evidence="1" key="1">
    <citation type="submission" date="2020-12" db="EMBL/GenBank/DDBJ databases">
        <title>Clostridium thailandense sp. nov., a novel acetogenic bacterium isolated from peat land soil in Thailand.</title>
        <authorList>
            <person name="Chaikitkaew S."/>
            <person name="Birkeland N.K."/>
        </authorList>
    </citation>
    <scope>NUCLEOTIDE SEQUENCE</scope>
    <source>
        <strain evidence="1">DSM 17425</strain>
    </source>
</reference>
<keyword evidence="2" id="KW-1185">Reference proteome</keyword>
<evidence type="ECO:0000313" key="1">
    <source>
        <dbReference type="EMBL" id="MBI6875626.1"/>
    </source>
</evidence>
<dbReference type="AlphaFoldDB" id="A0A934M9B1"/>
<comment type="caution">
    <text evidence="1">The sequence shown here is derived from an EMBL/GenBank/DDBJ whole genome shotgun (WGS) entry which is preliminary data.</text>
</comment>
<gene>
    <name evidence="1" type="ORF">I6U51_23415</name>
</gene>
<proteinExistence type="predicted"/>
<dbReference type="EMBL" id="JAEEGB010000049">
    <property type="protein sequence ID" value="MBI6875626.1"/>
    <property type="molecule type" value="Genomic_DNA"/>
</dbReference>
<accession>A0A934M9B1</accession>
<sequence>MPCDTPAIFAISSLVSIGLIINFDSCEISSICFSNSGAIGMSDSS</sequence>
<evidence type="ECO:0000313" key="2">
    <source>
        <dbReference type="Proteomes" id="UP000622687"/>
    </source>
</evidence>
<organism evidence="1 2">
    <name type="scientific">Clostridium aciditolerans</name>
    <dbReference type="NCBI Taxonomy" id="339861"/>
    <lineage>
        <taxon>Bacteria</taxon>
        <taxon>Bacillati</taxon>
        <taxon>Bacillota</taxon>
        <taxon>Clostridia</taxon>
        <taxon>Eubacteriales</taxon>
        <taxon>Clostridiaceae</taxon>
        <taxon>Clostridium</taxon>
    </lineage>
</organism>
<name>A0A934M9B1_9CLOT</name>
<dbReference type="Proteomes" id="UP000622687">
    <property type="component" value="Unassembled WGS sequence"/>
</dbReference>
<dbReference type="RefSeq" id="WP_211144969.1">
    <property type="nucleotide sequence ID" value="NZ_JAEEGB010000049.1"/>
</dbReference>